<comment type="caution">
    <text evidence="3">The sequence shown here is derived from an EMBL/GenBank/DDBJ whole genome shotgun (WGS) entry which is preliminary data.</text>
</comment>
<dbReference type="SUPFAM" id="SSF54427">
    <property type="entry name" value="NTF2-like"/>
    <property type="match status" value="1"/>
</dbReference>
<keyword evidence="2" id="KW-0472">Membrane</keyword>
<gene>
    <name evidence="3" type="ORF">ACFPM7_20295</name>
</gene>
<evidence type="ECO:0008006" key="5">
    <source>
        <dbReference type="Google" id="ProtNLM"/>
    </source>
</evidence>
<evidence type="ECO:0000313" key="4">
    <source>
        <dbReference type="Proteomes" id="UP001596157"/>
    </source>
</evidence>
<reference evidence="4" key="1">
    <citation type="journal article" date="2019" name="Int. J. Syst. Evol. Microbiol.">
        <title>The Global Catalogue of Microorganisms (GCM) 10K type strain sequencing project: providing services to taxonomists for standard genome sequencing and annotation.</title>
        <authorList>
            <consortium name="The Broad Institute Genomics Platform"/>
            <consortium name="The Broad Institute Genome Sequencing Center for Infectious Disease"/>
            <person name="Wu L."/>
            <person name="Ma J."/>
        </authorList>
    </citation>
    <scope>NUCLEOTIDE SEQUENCE [LARGE SCALE GENOMIC DNA]</scope>
    <source>
        <strain evidence="4">CCUG 59778</strain>
    </source>
</reference>
<evidence type="ECO:0000256" key="1">
    <source>
        <dbReference type="ARBA" id="ARBA00004370"/>
    </source>
</evidence>
<comment type="subcellular location">
    <subcellularLocation>
        <location evidence="1">Membrane</location>
    </subcellularLocation>
</comment>
<dbReference type="InterPro" id="IPR032710">
    <property type="entry name" value="NTF2-like_dom_sf"/>
</dbReference>
<keyword evidence="4" id="KW-1185">Reference proteome</keyword>
<evidence type="ECO:0000256" key="2">
    <source>
        <dbReference type="ARBA" id="ARBA00023136"/>
    </source>
</evidence>
<dbReference type="RefSeq" id="WP_378249248.1">
    <property type="nucleotide sequence ID" value="NZ_JBHSKF010000011.1"/>
</dbReference>
<proteinExistence type="predicted"/>
<dbReference type="EMBL" id="JBHSKF010000011">
    <property type="protein sequence ID" value="MFC5289398.1"/>
    <property type="molecule type" value="Genomic_DNA"/>
</dbReference>
<sequence>MSRFRVLAAAVFAVSLAFALYAGVRMWASAPDETASSREEALRSARSAVETFNTLDHRSVDAGLDRWQATATGPLAEELADSRDSSRARIVEARTVTSGVVVDAAVTDLDPAAGTASVIASVEVTVTPESGAAATKRVRFAATVTRTDQGWLLSGITQVPTSPV</sequence>
<accession>A0ABW0ESL6</accession>
<organism evidence="3 4">
    <name type="scientific">Actinokineospora guangxiensis</name>
    <dbReference type="NCBI Taxonomy" id="1490288"/>
    <lineage>
        <taxon>Bacteria</taxon>
        <taxon>Bacillati</taxon>
        <taxon>Actinomycetota</taxon>
        <taxon>Actinomycetes</taxon>
        <taxon>Pseudonocardiales</taxon>
        <taxon>Pseudonocardiaceae</taxon>
        <taxon>Actinokineospora</taxon>
    </lineage>
</organism>
<name>A0ABW0ESL6_9PSEU</name>
<evidence type="ECO:0000313" key="3">
    <source>
        <dbReference type="EMBL" id="MFC5289398.1"/>
    </source>
</evidence>
<dbReference type="PANTHER" id="PTHR37042:SF4">
    <property type="entry name" value="OUTER MEMBRANE PROTEIN RV1973"/>
    <property type="match status" value="1"/>
</dbReference>
<dbReference type="Proteomes" id="UP001596157">
    <property type="component" value="Unassembled WGS sequence"/>
</dbReference>
<dbReference type="PANTHER" id="PTHR37042">
    <property type="entry name" value="OUTER MEMBRANE PROTEIN RV1973"/>
    <property type="match status" value="1"/>
</dbReference>
<protein>
    <recommendedName>
        <fullName evidence="5">Mce-associated membrane protein</fullName>
    </recommendedName>
</protein>